<dbReference type="InterPro" id="IPR039266">
    <property type="entry name" value="EN-1/SPM"/>
</dbReference>
<feature type="region of interest" description="Disordered" evidence="1">
    <location>
        <begin position="157"/>
        <end position="210"/>
    </location>
</feature>
<dbReference type="Proteomes" id="UP000011116">
    <property type="component" value="Chromosome 6H"/>
</dbReference>
<dbReference type="SMR" id="A0A8I6YA09"/>
<dbReference type="EnsemblPlants" id="HORVU.MOREX.r3.6HG0549770.1">
    <property type="protein sequence ID" value="HORVU.MOREX.r3.6HG0549770.1"/>
    <property type="gene ID" value="HORVU.MOREX.r3.6HG0549770"/>
</dbReference>
<reference evidence="2" key="3">
    <citation type="submission" date="2022-01" db="UniProtKB">
        <authorList>
            <consortium name="EnsemblPlants"/>
        </authorList>
    </citation>
    <scope>IDENTIFICATION</scope>
    <source>
        <strain evidence="2">subsp. vulgare</strain>
    </source>
</reference>
<proteinExistence type="predicted"/>
<reference evidence="2" key="2">
    <citation type="submission" date="2020-10" db="EMBL/GenBank/DDBJ databases">
        <authorList>
            <person name="Scholz U."/>
            <person name="Mascher M."/>
            <person name="Fiebig A."/>
        </authorList>
    </citation>
    <scope>NUCLEOTIDE SEQUENCE [LARGE SCALE GENOMIC DNA]</scope>
    <source>
        <strain evidence="2">cv. Morex</strain>
    </source>
</reference>
<evidence type="ECO:0000313" key="2">
    <source>
        <dbReference type="EnsemblPlants" id="HORVU.MOREX.r3.6HG0549770.1"/>
    </source>
</evidence>
<protein>
    <submittedName>
        <fullName evidence="2">Uncharacterized protein</fullName>
    </submittedName>
</protein>
<name>A0A8I6YA09_HORVV</name>
<sequence>MAHKGSYKTAKAYSEGDGPSAYTSLSAYNKMMSYSEVVKQLRGPDFDPSQNPIDPEALMISGGGKSHGTLAMCDGFVPITETLSQIKSRQTSSAPVIRQRARPVDLAIEAALMKEREATRLLLEERDRNTQRLLEEERARNNAHVKAMHDFVAAMCEKQGLPPPPPMPSPVGTHHSRVESHDPFTSPGESPSNPATNGDGASPPFLGIRF</sequence>
<dbReference type="PANTHER" id="PTHR33157:SF12">
    <property type="entry name" value="TRANSPOSASE TNP1_EN_SPM-LIKE DOMAIN-CONTAINING PROTEIN"/>
    <property type="match status" value="1"/>
</dbReference>
<dbReference type="Gramene" id="HORVU.MOREX.r3.6HG0549770.1">
    <property type="protein sequence ID" value="HORVU.MOREX.r3.6HG0549770.1"/>
    <property type="gene ID" value="HORVU.MOREX.r3.6HG0549770"/>
</dbReference>
<organism evidence="2 3">
    <name type="scientific">Hordeum vulgare subsp. vulgare</name>
    <name type="common">Domesticated barley</name>
    <dbReference type="NCBI Taxonomy" id="112509"/>
    <lineage>
        <taxon>Eukaryota</taxon>
        <taxon>Viridiplantae</taxon>
        <taxon>Streptophyta</taxon>
        <taxon>Embryophyta</taxon>
        <taxon>Tracheophyta</taxon>
        <taxon>Spermatophyta</taxon>
        <taxon>Magnoliopsida</taxon>
        <taxon>Liliopsida</taxon>
        <taxon>Poales</taxon>
        <taxon>Poaceae</taxon>
        <taxon>BOP clade</taxon>
        <taxon>Pooideae</taxon>
        <taxon>Triticodae</taxon>
        <taxon>Triticeae</taxon>
        <taxon>Hordeinae</taxon>
        <taxon>Hordeum</taxon>
    </lineage>
</organism>
<dbReference type="AlphaFoldDB" id="A0A8I6YA09"/>
<reference evidence="3" key="1">
    <citation type="journal article" date="2012" name="Nature">
        <title>A physical, genetic and functional sequence assembly of the barley genome.</title>
        <authorList>
            <consortium name="The International Barley Genome Sequencing Consortium"/>
            <person name="Mayer K.F."/>
            <person name="Waugh R."/>
            <person name="Brown J.W."/>
            <person name="Schulman A."/>
            <person name="Langridge P."/>
            <person name="Platzer M."/>
            <person name="Fincher G.B."/>
            <person name="Muehlbauer G.J."/>
            <person name="Sato K."/>
            <person name="Close T.J."/>
            <person name="Wise R.P."/>
            <person name="Stein N."/>
        </authorList>
    </citation>
    <scope>NUCLEOTIDE SEQUENCE [LARGE SCALE GENOMIC DNA]</scope>
    <source>
        <strain evidence="3">cv. Morex</strain>
    </source>
</reference>
<accession>A0A8I6YA09</accession>
<dbReference type="PANTHER" id="PTHR33157">
    <property type="entry name" value="AUTONOMOUS TRANSPOSABLE ELEMENT EN-1 MOSAIC PROTEIN-RELATED"/>
    <property type="match status" value="1"/>
</dbReference>
<evidence type="ECO:0000313" key="3">
    <source>
        <dbReference type="Proteomes" id="UP000011116"/>
    </source>
</evidence>
<dbReference type="GO" id="GO:0032196">
    <property type="term" value="P:transposition"/>
    <property type="evidence" value="ECO:0007669"/>
    <property type="project" value="InterPro"/>
</dbReference>
<feature type="compositionally biased region" description="Polar residues" evidence="1">
    <location>
        <begin position="187"/>
        <end position="196"/>
    </location>
</feature>
<evidence type="ECO:0000256" key="1">
    <source>
        <dbReference type="SAM" id="MobiDB-lite"/>
    </source>
</evidence>
<keyword evidence="3" id="KW-1185">Reference proteome</keyword>